<evidence type="ECO:0000256" key="5">
    <source>
        <dbReference type="ARBA" id="ARBA00022989"/>
    </source>
</evidence>
<sequence>MHLIIYMAFVNLIAAIYNSNFTPMVLSRNGNNKYELGIVLGAIGIAGIVGSLLVTIMKEPKKRVPIIINSMLFSFLVCNTMLGIGRSYYVWTVAVFLGNSMVPFLTANVEYFMRTKVPVELQGRVFSARNTLQYFTIPLGYLIGGFSTDKVLKPFMNTPSSLQQVLSMFVGKGSGAGNALIYVLIGIIGFLGCCLFKIDKHIKLLDDIID</sequence>
<protein>
    <recommendedName>
        <fullName evidence="10">Major Facilitator Superfamily protein</fullName>
    </recommendedName>
</protein>
<keyword evidence="6 7" id="KW-0472">Membrane</keyword>
<evidence type="ECO:0000256" key="2">
    <source>
        <dbReference type="ARBA" id="ARBA00022448"/>
    </source>
</evidence>
<evidence type="ECO:0000313" key="9">
    <source>
        <dbReference type="Proteomes" id="UP000286268"/>
    </source>
</evidence>
<keyword evidence="5 7" id="KW-1133">Transmembrane helix</keyword>
<feature type="transmembrane region" description="Helical" evidence="7">
    <location>
        <begin position="38"/>
        <end position="57"/>
    </location>
</feature>
<feature type="transmembrane region" description="Helical" evidence="7">
    <location>
        <begin position="88"/>
        <end position="111"/>
    </location>
</feature>
<feature type="transmembrane region" description="Helical" evidence="7">
    <location>
        <begin position="64"/>
        <end position="82"/>
    </location>
</feature>
<evidence type="ECO:0000256" key="7">
    <source>
        <dbReference type="SAM" id="Phobius"/>
    </source>
</evidence>
<dbReference type="GO" id="GO:0005886">
    <property type="term" value="C:plasma membrane"/>
    <property type="evidence" value="ECO:0007669"/>
    <property type="project" value="UniProtKB-SubCell"/>
</dbReference>
<dbReference type="PANTHER" id="PTHR43266:SF2">
    <property type="entry name" value="MAJOR FACILITATOR SUPERFAMILY (MFS) PROFILE DOMAIN-CONTAINING PROTEIN"/>
    <property type="match status" value="1"/>
</dbReference>
<keyword evidence="4 7" id="KW-0812">Transmembrane</keyword>
<keyword evidence="9" id="KW-1185">Reference proteome</keyword>
<evidence type="ECO:0000256" key="4">
    <source>
        <dbReference type="ARBA" id="ARBA00022692"/>
    </source>
</evidence>
<dbReference type="PANTHER" id="PTHR43266">
    <property type="entry name" value="MACROLIDE-EFFLUX PROTEIN"/>
    <property type="match status" value="1"/>
</dbReference>
<dbReference type="Proteomes" id="UP000286268">
    <property type="component" value="Chromosome"/>
</dbReference>
<feature type="transmembrane region" description="Helical" evidence="7">
    <location>
        <begin position="179"/>
        <end position="198"/>
    </location>
</feature>
<evidence type="ECO:0008006" key="10">
    <source>
        <dbReference type="Google" id="ProtNLM"/>
    </source>
</evidence>
<feature type="transmembrane region" description="Helical" evidence="7">
    <location>
        <begin position="132"/>
        <end position="148"/>
    </location>
</feature>
<accession>A0A410DTW4</accession>
<keyword evidence="2" id="KW-0813">Transport</keyword>
<keyword evidence="3" id="KW-1003">Cell membrane</keyword>
<evidence type="ECO:0000256" key="1">
    <source>
        <dbReference type="ARBA" id="ARBA00004651"/>
    </source>
</evidence>
<comment type="subcellular location">
    <subcellularLocation>
        <location evidence="1">Cell membrane</location>
        <topology evidence="1">Multi-pass membrane protein</topology>
    </subcellularLocation>
</comment>
<name>A0A410DTW4_9CLOT</name>
<dbReference type="InterPro" id="IPR036259">
    <property type="entry name" value="MFS_trans_sf"/>
</dbReference>
<organism evidence="8 9">
    <name type="scientific">Clostridium manihotivorum</name>
    <dbReference type="NCBI Taxonomy" id="2320868"/>
    <lineage>
        <taxon>Bacteria</taxon>
        <taxon>Bacillati</taxon>
        <taxon>Bacillota</taxon>
        <taxon>Clostridia</taxon>
        <taxon>Eubacteriales</taxon>
        <taxon>Clostridiaceae</taxon>
        <taxon>Clostridium</taxon>
    </lineage>
</organism>
<dbReference type="Gene3D" id="1.20.1250.20">
    <property type="entry name" value="MFS general substrate transporter like domains"/>
    <property type="match status" value="1"/>
</dbReference>
<evidence type="ECO:0000313" key="8">
    <source>
        <dbReference type="EMBL" id="QAA32525.1"/>
    </source>
</evidence>
<evidence type="ECO:0000256" key="6">
    <source>
        <dbReference type="ARBA" id="ARBA00023136"/>
    </source>
</evidence>
<dbReference type="AlphaFoldDB" id="A0A410DTW4"/>
<reference evidence="8 9" key="1">
    <citation type="submission" date="2018-01" db="EMBL/GenBank/DDBJ databases">
        <title>Genome Sequencing and Assembly of Anaerobacter polyendosporus strain CT4.</title>
        <authorList>
            <person name="Tachaapaikoon C."/>
            <person name="Sutheeworapong S."/>
            <person name="Jenjaroenpun P."/>
            <person name="Wongsurawat T."/>
            <person name="Nookeaw I."/>
            <person name="Cheawchanlertfa P."/>
            <person name="Kosugi A."/>
            <person name="Cheevadhanarak S."/>
            <person name="Ratanakhanokchai K."/>
        </authorList>
    </citation>
    <scope>NUCLEOTIDE SEQUENCE [LARGE SCALE GENOMIC DNA]</scope>
    <source>
        <strain evidence="8 9">CT4</strain>
    </source>
</reference>
<gene>
    <name evidence="8" type="ORF">C1I91_13285</name>
</gene>
<dbReference type="SUPFAM" id="SSF103473">
    <property type="entry name" value="MFS general substrate transporter"/>
    <property type="match status" value="1"/>
</dbReference>
<dbReference type="KEGG" id="cmah:C1I91_13285"/>
<evidence type="ECO:0000256" key="3">
    <source>
        <dbReference type="ARBA" id="ARBA00022475"/>
    </source>
</evidence>
<dbReference type="EMBL" id="CP025746">
    <property type="protein sequence ID" value="QAA32525.1"/>
    <property type="molecule type" value="Genomic_DNA"/>
</dbReference>
<proteinExistence type="predicted"/>